<feature type="non-terminal residue" evidence="3">
    <location>
        <position position="1"/>
    </location>
</feature>
<feature type="non-terminal residue" evidence="3">
    <location>
        <position position="155"/>
    </location>
</feature>
<dbReference type="AlphaFoldDB" id="A0A060CFE8"/>
<dbReference type="InterPro" id="IPR032091">
    <property type="entry name" value="Malt_amylase-like_C"/>
</dbReference>
<evidence type="ECO:0000259" key="2">
    <source>
        <dbReference type="Pfam" id="PF16657"/>
    </source>
</evidence>
<dbReference type="SUPFAM" id="SSF51011">
    <property type="entry name" value="Glycosyl hydrolase domain"/>
    <property type="match status" value="1"/>
</dbReference>
<comment type="similarity">
    <text evidence="1">Belongs to the glycosyl hydrolase 13 family.</text>
</comment>
<evidence type="ECO:0000313" key="3">
    <source>
        <dbReference type="EMBL" id="AIA91471.1"/>
    </source>
</evidence>
<accession>A0A060CFE8</accession>
<name>A0A060CFE8_9FIRM</name>
<dbReference type="EMBL" id="KF124156">
    <property type="protein sequence ID" value="AIA91471.1"/>
    <property type="molecule type" value="Genomic_DNA"/>
</dbReference>
<dbReference type="Pfam" id="PF16657">
    <property type="entry name" value="Malt_amylase_C"/>
    <property type="match status" value="1"/>
</dbReference>
<reference evidence="3" key="1">
    <citation type="journal article" date="2013" name="Environ. Microbiol.">
        <title>Seasonally variable intestinal metagenomes of the red palm weevil (Rhynchophorus ferrugineus).</title>
        <authorList>
            <person name="Jia S."/>
            <person name="Zhang X."/>
            <person name="Zhang G."/>
            <person name="Yin A."/>
            <person name="Zhang S."/>
            <person name="Li F."/>
            <person name="Wang L."/>
            <person name="Zhao D."/>
            <person name="Yun Q."/>
            <person name="Tala"/>
            <person name="Wang J."/>
            <person name="Sun G."/>
            <person name="Baabdullah M."/>
            <person name="Yu X."/>
            <person name="Hu S."/>
            <person name="Al-Mssallem I.S."/>
            <person name="Yu J."/>
        </authorList>
    </citation>
    <scope>NUCLEOTIDE SEQUENCE</scope>
</reference>
<protein>
    <submittedName>
        <fullName evidence="3">CAZy families GH13 protein</fullName>
    </submittedName>
</protein>
<feature type="domain" description="Maltogenic amylase-like C-terminal" evidence="2">
    <location>
        <begin position="11"/>
        <end position="86"/>
    </location>
</feature>
<dbReference type="InterPro" id="IPR013780">
    <property type="entry name" value="Glyco_hydro_b"/>
</dbReference>
<dbReference type="Gene3D" id="2.60.40.1180">
    <property type="entry name" value="Golgi alpha-mannosidase II"/>
    <property type="match status" value="1"/>
</dbReference>
<sequence length="155" mass="17454">RRYLAFSRGSLEFLLPGNAKVLAFLRKYGEEVILVVANLSRFSQIVQLDLSAYRGRRAEELFGGDNFFEITDQPATFTIGPRGYYWLELKPISVAQAEAADASLPVLSIPGVWSEELVHELEHRVLATFLPFLPLVRIQGQNDPVRAGCRDLFQS</sequence>
<evidence type="ECO:0000256" key="1">
    <source>
        <dbReference type="ARBA" id="ARBA00008061"/>
    </source>
</evidence>
<organism evidence="3">
    <name type="scientific">uncultured Candidatus Desulforudis sp</name>
    <dbReference type="NCBI Taxonomy" id="703112"/>
    <lineage>
        <taxon>Bacteria</taxon>
        <taxon>Bacillati</taxon>
        <taxon>Bacillota</taxon>
        <taxon>Clostridia</taxon>
        <taxon>Thermoanaerobacterales</taxon>
        <taxon>Candidatus Desulforudaceae</taxon>
        <taxon>Candidatus Desulforudis</taxon>
        <taxon>environmental samples</taxon>
    </lineage>
</organism>
<proteinExistence type="inferred from homology"/>